<comment type="caution">
    <text evidence="2">The sequence shown here is derived from an EMBL/GenBank/DDBJ whole genome shotgun (WGS) entry which is preliminary data.</text>
</comment>
<sequence>MRATTTVPTQLRDLVGLSDSVELKAIVRGRDSRRTVQALGIDLDGAQHVEVYYLDTPGRDLQKAGTILRVRRNQGARADSVVKVRPAVPRDLSASMRRRKGFKVEVDVTPADFVCSASFKARPADAAVKRALVGSVPVSQVFTGRQRQFFAAYAPGGVALDDLIILGPVTVLKTTPKPTGRAKAQLMPAALIAQLWTYPTGHSALELSTRAAPADLAQALADWQIFLTRHQVRLRKRQRTKTETALDLLSACP</sequence>
<protein>
    <recommendedName>
        <fullName evidence="1">CYTH domain-containing protein</fullName>
    </recommendedName>
</protein>
<evidence type="ECO:0000313" key="3">
    <source>
        <dbReference type="Proteomes" id="UP001500843"/>
    </source>
</evidence>
<dbReference type="EMBL" id="BAABHM010000037">
    <property type="protein sequence ID" value="GAA4724902.1"/>
    <property type="molecule type" value="Genomic_DNA"/>
</dbReference>
<reference evidence="3" key="1">
    <citation type="journal article" date="2019" name="Int. J. Syst. Evol. Microbiol.">
        <title>The Global Catalogue of Microorganisms (GCM) 10K type strain sequencing project: providing services to taxonomists for standard genome sequencing and annotation.</title>
        <authorList>
            <consortium name="The Broad Institute Genomics Platform"/>
            <consortium name="The Broad Institute Genome Sequencing Center for Infectious Disease"/>
            <person name="Wu L."/>
            <person name="Ma J."/>
        </authorList>
    </citation>
    <scope>NUCLEOTIDE SEQUENCE [LARGE SCALE GENOMIC DNA]</scope>
    <source>
        <strain evidence="3">JCM 17975</strain>
    </source>
</reference>
<dbReference type="Gene3D" id="2.40.320.10">
    <property type="entry name" value="Hypothetical Protein Pfu-838710-001"/>
    <property type="match status" value="1"/>
</dbReference>
<keyword evidence="3" id="KW-1185">Reference proteome</keyword>
<dbReference type="InterPro" id="IPR023577">
    <property type="entry name" value="CYTH_domain"/>
</dbReference>
<organism evidence="2 3">
    <name type="scientific">Promicromonospora umidemergens</name>
    <dbReference type="NCBI Taxonomy" id="629679"/>
    <lineage>
        <taxon>Bacteria</taxon>
        <taxon>Bacillati</taxon>
        <taxon>Actinomycetota</taxon>
        <taxon>Actinomycetes</taxon>
        <taxon>Micrococcales</taxon>
        <taxon>Promicromonosporaceae</taxon>
        <taxon>Promicromonospora</taxon>
    </lineage>
</organism>
<accession>A0ABP8YB48</accession>
<gene>
    <name evidence="2" type="ORF">GCM10023198_57440</name>
</gene>
<evidence type="ECO:0000313" key="2">
    <source>
        <dbReference type="EMBL" id="GAA4724902.1"/>
    </source>
</evidence>
<name>A0ABP8YB48_9MICO</name>
<feature type="domain" description="CYTH" evidence="1">
    <location>
        <begin position="21"/>
        <end position="105"/>
    </location>
</feature>
<evidence type="ECO:0000259" key="1">
    <source>
        <dbReference type="Pfam" id="PF01928"/>
    </source>
</evidence>
<dbReference type="SUPFAM" id="SSF55154">
    <property type="entry name" value="CYTH-like phosphatases"/>
    <property type="match status" value="1"/>
</dbReference>
<dbReference type="Pfam" id="PF01928">
    <property type="entry name" value="CYTH"/>
    <property type="match status" value="1"/>
</dbReference>
<dbReference type="InterPro" id="IPR033469">
    <property type="entry name" value="CYTH-like_dom_sf"/>
</dbReference>
<dbReference type="RefSeq" id="WP_253877578.1">
    <property type="nucleotide sequence ID" value="NZ_BAABHM010000037.1"/>
</dbReference>
<proteinExistence type="predicted"/>
<dbReference type="Proteomes" id="UP001500843">
    <property type="component" value="Unassembled WGS sequence"/>
</dbReference>